<gene>
    <name evidence="3" type="ORF">PFICI_06864</name>
</gene>
<dbReference type="InterPro" id="IPR001138">
    <property type="entry name" value="Zn2Cys6_DnaBD"/>
</dbReference>
<reference evidence="4" key="1">
    <citation type="journal article" date="2015" name="BMC Genomics">
        <title>Genomic and transcriptomic analysis of the endophytic fungus Pestalotiopsis fici reveals its lifestyle and high potential for synthesis of natural products.</title>
        <authorList>
            <person name="Wang X."/>
            <person name="Zhang X."/>
            <person name="Liu L."/>
            <person name="Xiang M."/>
            <person name="Wang W."/>
            <person name="Sun X."/>
            <person name="Che Y."/>
            <person name="Guo L."/>
            <person name="Liu G."/>
            <person name="Guo L."/>
            <person name="Wang C."/>
            <person name="Yin W.B."/>
            <person name="Stadler M."/>
            <person name="Zhang X."/>
            <person name="Liu X."/>
        </authorList>
    </citation>
    <scope>NUCLEOTIDE SEQUENCE [LARGE SCALE GENOMIC DNA]</scope>
    <source>
        <strain evidence="4">W106-1 / CGMCC3.15140</strain>
    </source>
</reference>
<dbReference type="Proteomes" id="UP000030651">
    <property type="component" value="Unassembled WGS sequence"/>
</dbReference>
<dbReference type="SUPFAM" id="SSF57701">
    <property type="entry name" value="Zn2/Cys6 DNA-binding domain"/>
    <property type="match status" value="1"/>
</dbReference>
<dbReference type="InterPro" id="IPR036864">
    <property type="entry name" value="Zn2-C6_fun-type_DNA-bd_sf"/>
</dbReference>
<dbReference type="AlphaFoldDB" id="W3X8Z3"/>
<feature type="domain" description="Zn(2)-C6 fungal-type" evidence="2">
    <location>
        <begin position="14"/>
        <end position="44"/>
    </location>
</feature>
<dbReference type="InParanoid" id="W3X8Z3"/>
<dbReference type="GO" id="GO:0000981">
    <property type="term" value="F:DNA-binding transcription factor activity, RNA polymerase II-specific"/>
    <property type="evidence" value="ECO:0007669"/>
    <property type="project" value="InterPro"/>
</dbReference>
<dbReference type="KEGG" id="pfy:PFICI_06864"/>
<dbReference type="HOGENOM" id="CLU_024934_0_2_1"/>
<dbReference type="PRINTS" id="PR00755">
    <property type="entry name" value="AFLATOXINBRP"/>
</dbReference>
<dbReference type="eggNOG" id="ENOG502SJ6A">
    <property type="taxonomic scope" value="Eukaryota"/>
</dbReference>
<dbReference type="EMBL" id="KI912112">
    <property type="protein sequence ID" value="ETS81862.1"/>
    <property type="molecule type" value="Genomic_DNA"/>
</dbReference>
<dbReference type="InterPro" id="IPR052400">
    <property type="entry name" value="Zn2-C6_fungal_TF"/>
</dbReference>
<name>W3X8Z3_PESFW</name>
<evidence type="ECO:0000313" key="4">
    <source>
        <dbReference type="Proteomes" id="UP000030651"/>
    </source>
</evidence>
<dbReference type="GeneID" id="19271877"/>
<protein>
    <recommendedName>
        <fullName evidence="2">Zn(2)-C6 fungal-type domain-containing protein</fullName>
    </recommendedName>
</protein>
<sequence length="404" mass="46015">MALSRRSHAKSRLGCKTCKSRKVKCDEQKPECRNCVRHNVPCDFLESCAKVSALSPAPSNGLGGNLNMADLELLHHYSTYTYVTLSEQLVMRDYCRINLVQIGFKYDYIMRTLLAISGMHLAHHRKQSFDYYTSLAAAHHEAATRTAMELMKDLNAENAPMLFLYSSLTMYYALGAPRQKSNFLLVGESGFPDWMFLLRGSRLFHSYLTEDGALEPLLHDARQRWIRMFSARLPDDDPAKRHLDNIGKMIAEETTTAITAAEDKADDNEREATVSRLRHNQNVYLEAISKMEHALAGCRRTASPDDGVRRGSGVYEDGVAARMAFIWLFEVTDGLLPLLQTEPTPQEAAVLLAFFAALLQKSSNHWWTQGWPEHLIARIYALLDQNHRLWIRWPIEEMGWIPPP</sequence>
<dbReference type="PROSITE" id="PS50048">
    <property type="entry name" value="ZN2_CY6_FUNGAL_2"/>
    <property type="match status" value="1"/>
</dbReference>
<proteinExistence type="predicted"/>
<dbReference type="GO" id="GO:0008270">
    <property type="term" value="F:zinc ion binding"/>
    <property type="evidence" value="ECO:0007669"/>
    <property type="project" value="InterPro"/>
</dbReference>
<evidence type="ECO:0000256" key="1">
    <source>
        <dbReference type="ARBA" id="ARBA00023242"/>
    </source>
</evidence>
<dbReference type="CDD" id="cd00067">
    <property type="entry name" value="GAL4"/>
    <property type="match status" value="1"/>
</dbReference>
<keyword evidence="1" id="KW-0539">Nucleus</keyword>
<keyword evidence="4" id="KW-1185">Reference proteome</keyword>
<dbReference type="Pfam" id="PF00172">
    <property type="entry name" value="Zn_clus"/>
    <property type="match status" value="1"/>
</dbReference>
<dbReference type="OMA" id="LWRIEVP"/>
<dbReference type="PANTHER" id="PTHR47657:SF7">
    <property type="entry name" value="STEROL REGULATORY ELEMENT-BINDING PROTEIN ECM22"/>
    <property type="match status" value="1"/>
</dbReference>
<dbReference type="SMART" id="SM00066">
    <property type="entry name" value="GAL4"/>
    <property type="match status" value="1"/>
</dbReference>
<evidence type="ECO:0000313" key="3">
    <source>
        <dbReference type="EMBL" id="ETS81862.1"/>
    </source>
</evidence>
<evidence type="ECO:0000259" key="2">
    <source>
        <dbReference type="PROSITE" id="PS50048"/>
    </source>
</evidence>
<dbReference type="OrthoDB" id="10265322at2759"/>
<organism evidence="3 4">
    <name type="scientific">Pestalotiopsis fici (strain W106-1 / CGMCC3.15140)</name>
    <dbReference type="NCBI Taxonomy" id="1229662"/>
    <lineage>
        <taxon>Eukaryota</taxon>
        <taxon>Fungi</taxon>
        <taxon>Dikarya</taxon>
        <taxon>Ascomycota</taxon>
        <taxon>Pezizomycotina</taxon>
        <taxon>Sordariomycetes</taxon>
        <taxon>Xylariomycetidae</taxon>
        <taxon>Amphisphaeriales</taxon>
        <taxon>Sporocadaceae</taxon>
        <taxon>Pestalotiopsis</taxon>
    </lineage>
</organism>
<dbReference type="PANTHER" id="PTHR47657">
    <property type="entry name" value="STEROL REGULATORY ELEMENT-BINDING PROTEIN ECM22"/>
    <property type="match status" value="1"/>
</dbReference>
<dbReference type="Gene3D" id="4.10.240.10">
    <property type="entry name" value="Zn(2)-C6 fungal-type DNA-binding domain"/>
    <property type="match status" value="1"/>
</dbReference>
<dbReference type="PROSITE" id="PS00463">
    <property type="entry name" value="ZN2_CY6_FUNGAL_1"/>
    <property type="match status" value="1"/>
</dbReference>
<accession>W3X8Z3</accession>
<dbReference type="RefSeq" id="XP_007833636.1">
    <property type="nucleotide sequence ID" value="XM_007835445.1"/>
</dbReference>